<dbReference type="PANTHER" id="PTHR33993:SF14">
    <property type="entry name" value="GB|AAF24581.1"/>
    <property type="match status" value="1"/>
</dbReference>
<dbReference type="PROSITE" id="PS51819">
    <property type="entry name" value="VOC"/>
    <property type="match status" value="2"/>
</dbReference>
<dbReference type="InterPro" id="IPR029068">
    <property type="entry name" value="Glyas_Bleomycin-R_OHBP_Dase"/>
</dbReference>
<dbReference type="InterPro" id="IPR004360">
    <property type="entry name" value="Glyas_Fos-R_dOase_dom"/>
</dbReference>
<reference evidence="2 3" key="1">
    <citation type="submission" date="2017-08" db="EMBL/GenBank/DDBJ databases">
        <title>Infants hospitalized years apart are colonized by the same room-sourced microbial strains.</title>
        <authorList>
            <person name="Brooks B."/>
            <person name="Olm M.R."/>
            <person name="Firek B.A."/>
            <person name="Baker R."/>
            <person name="Thomas B.C."/>
            <person name="Morowitz M.J."/>
            <person name="Banfield J.F."/>
        </authorList>
    </citation>
    <scope>NUCLEOTIDE SEQUENCE [LARGE SCALE GENOMIC DNA]</scope>
    <source>
        <strain evidence="2">S2_003_000_R2_4</strain>
    </source>
</reference>
<sequence length="246" mass="25793">MASDFVWFELVTPDAAAAEAFYKAVVGWTAEASSGPNGPYTIFKAGDVPVGGMLEMKDVPAGWLGYLGVDDVDAFAAKVEAAGGAIHKAPQDIPDVGRFAVVADPQGAMFILFRGSLDAPPPRPQQMSPGSLGWSELNAAGWEKAFDFYAPLFGWVKHDAVPMGEMGVYQTFGPQAAAIGGMCDSQGPGHSWLYYFCVENLDAAIERVKTGGGQIQLGPMEVPGGAFVVNAVDPQGGLFALLGMRG</sequence>
<evidence type="ECO:0000313" key="3">
    <source>
        <dbReference type="Proteomes" id="UP000249393"/>
    </source>
</evidence>
<feature type="domain" description="VOC" evidence="1">
    <location>
        <begin position="131"/>
        <end position="244"/>
    </location>
</feature>
<dbReference type="Gene3D" id="3.10.180.10">
    <property type="entry name" value="2,3-Dihydroxybiphenyl 1,2-Dioxygenase, domain 1"/>
    <property type="match status" value="2"/>
</dbReference>
<dbReference type="SUPFAM" id="SSF54593">
    <property type="entry name" value="Glyoxalase/Bleomycin resistance protein/Dihydroxybiphenyl dioxygenase"/>
    <property type="match status" value="2"/>
</dbReference>
<dbReference type="PANTHER" id="PTHR33993">
    <property type="entry name" value="GLYOXALASE-RELATED"/>
    <property type="match status" value="1"/>
</dbReference>
<dbReference type="Pfam" id="PF00903">
    <property type="entry name" value="Glyoxalase"/>
    <property type="match status" value="2"/>
</dbReference>
<organism evidence="2 3">
    <name type="scientific">Caulobacter segnis</name>
    <dbReference type="NCBI Taxonomy" id="88688"/>
    <lineage>
        <taxon>Bacteria</taxon>
        <taxon>Pseudomonadati</taxon>
        <taxon>Pseudomonadota</taxon>
        <taxon>Alphaproteobacteria</taxon>
        <taxon>Caulobacterales</taxon>
        <taxon>Caulobacteraceae</taxon>
        <taxon>Caulobacter</taxon>
    </lineage>
</organism>
<dbReference type="InterPro" id="IPR052164">
    <property type="entry name" value="Anthracycline_SecMetBiosynth"/>
</dbReference>
<feature type="domain" description="VOC" evidence="1">
    <location>
        <begin position="4"/>
        <end position="115"/>
    </location>
</feature>
<proteinExistence type="predicted"/>
<dbReference type="EMBL" id="QFQZ01000035">
    <property type="protein sequence ID" value="PZR33885.1"/>
    <property type="molecule type" value="Genomic_DNA"/>
</dbReference>
<dbReference type="AlphaFoldDB" id="A0A2W5VEZ2"/>
<name>A0A2W5VEZ2_9CAUL</name>
<comment type="caution">
    <text evidence="2">The sequence shown here is derived from an EMBL/GenBank/DDBJ whole genome shotgun (WGS) entry which is preliminary data.</text>
</comment>
<dbReference type="InterPro" id="IPR037523">
    <property type="entry name" value="VOC_core"/>
</dbReference>
<evidence type="ECO:0000259" key="1">
    <source>
        <dbReference type="PROSITE" id="PS51819"/>
    </source>
</evidence>
<evidence type="ECO:0000313" key="2">
    <source>
        <dbReference type="EMBL" id="PZR33885.1"/>
    </source>
</evidence>
<dbReference type="RefSeq" id="WP_304278167.1">
    <property type="nucleotide sequence ID" value="NZ_QFQZ01000035.1"/>
</dbReference>
<accession>A0A2W5VEZ2</accession>
<dbReference type="Proteomes" id="UP000249393">
    <property type="component" value="Unassembled WGS sequence"/>
</dbReference>
<dbReference type="CDD" id="cd07247">
    <property type="entry name" value="SgaA_N_like"/>
    <property type="match status" value="2"/>
</dbReference>
<gene>
    <name evidence="2" type="ORF">DI526_12220</name>
</gene>
<protein>
    <submittedName>
        <fullName evidence="2">Glyoxalase</fullName>
    </submittedName>
</protein>